<comment type="caution">
    <text evidence="4">The sequence shown here is derived from an EMBL/GenBank/DDBJ whole genome shotgun (WGS) entry which is preliminary data.</text>
</comment>
<dbReference type="InterPro" id="IPR011990">
    <property type="entry name" value="TPR-like_helical_dom_sf"/>
</dbReference>
<dbReference type="EMBL" id="QFOI01000024">
    <property type="protein sequence ID" value="PZP51678.1"/>
    <property type="molecule type" value="Genomic_DNA"/>
</dbReference>
<protein>
    <submittedName>
        <fullName evidence="4">Uncharacterized protein</fullName>
    </submittedName>
</protein>
<dbReference type="PANTHER" id="PTHR44943:SF8">
    <property type="entry name" value="TPR REPEAT-CONTAINING PROTEIN MJ0263"/>
    <property type="match status" value="1"/>
</dbReference>
<dbReference type="SMART" id="SM00028">
    <property type="entry name" value="TPR"/>
    <property type="match status" value="2"/>
</dbReference>
<dbReference type="Proteomes" id="UP000249645">
    <property type="component" value="Unassembled WGS sequence"/>
</dbReference>
<dbReference type="Gene3D" id="1.25.40.10">
    <property type="entry name" value="Tetratricopeptide repeat domain"/>
    <property type="match status" value="1"/>
</dbReference>
<keyword evidence="2 3" id="KW-0802">TPR repeat</keyword>
<evidence type="ECO:0000313" key="4">
    <source>
        <dbReference type="EMBL" id="PZP51678.1"/>
    </source>
</evidence>
<dbReference type="PROSITE" id="PS50005">
    <property type="entry name" value="TPR"/>
    <property type="match status" value="1"/>
</dbReference>
<gene>
    <name evidence="4" type="ORF">DI598_02655</name>
</gene>
<evidence type="ECO:0000256" key="2">
    <source>
        <dbReference type="ARBA" id="ARBA00022803"/>
    </source>
</evidence>
<name>A0A2W5F8C6_9SPHI</name>
<dbReference type="Pfam" id="PF14559">
    <property type="entry name" value="TPR_19"/>
    <property type="match status" value="1"/>
</dbReference>
<dbReference type="InterPro" id="IPR051685">
    <property type="entry name" value="Ycf3/AcsC/BcsC/TPR_MFPF"/>
</dbReference>
<evidence type="ECO:0000313" key="5">
    <source>
        <dbReference type="Proteomes" id="UP000249645"/>
    </source>
</evidence>
<dbReference type="AlphaFoldDB" id="A0A2W5F8C6"/>
<sequence>MIGGAVLFCAIFFFGRTVPPKKKMPPMAAQGMQQQKLTTEDVLTVAKKNLTAAEQERITELENSVVRGDVKNQQLKVYAQLADFWKNKENRPDISAYYKGQEGLLDNSEKDLTFAAQLLLRGVLVSDNDPAMQTWMAATAKTFFDKAIELNPNNDSSKIGLGACYMFGNISDNPMQGILPVREIAEKNPDNVFAQKILGLGGVKSGQYENAIKRFESVLKIDPNDMEALLNLAETYDRMGDKTNAIKWYKTILPKINIPEARKELQERIQVLQQ</sequence>
<dbReference type="PANTHER" id="PTHR44943">
    <property type="entry name" value="CELLULOSE SYNTHASE OPERON PROTEIN C"/>
    <property type="match status" value="1"/>
</dbReference>
<keyword evidence="1" id="KW-0677">Repeat</keyword>
<accession>A0A2W5F8C6</accession>
<evidence type="ECO:0000256" key="1">
    <source>
        <dbReference type="ARBA" id="ARBA00022737"/>
    </source>
</evidence>
<dbReference type="SUPFAM" id="SSF48452">
    <property type="entry name" value="TPR-like"/>
    <property type="match status" value="1"/>
</dbReference>
<evidence type="ECO:0000256" key="3">
    <source>
        <dbReference type="PROSITE-ProRule" id="PRU00339"/>
    </source>
</evidence>
<feature type="repeat" description="TPR" evidence="3">
    <location>
        <begin position="192"/>
        <end position="225"/>
    </location>
</feature>
<reference evidence="4 5" key="1">
    <citation type="submission" date="2017-11" db="EMBL/GenBank/DDBJ databases">
        <title>Infants hospitalized years apart are colonized by the same room-sourced microbial strains.</title>
        <authorList>
            <person name="Brooks B."/>
            <person name="Olm M.R."/>
            <person name="Firek B.A."/>
            <person name="Baker R."/>
            <person name="Thomas B.C."/>
            <person name="Morowitz M.J."/>
            <person name="Banfield J.F."/>
        </authorList>
    </citation>
    <scope>NUCLEOTIDE SEQUENCE [LARGE SCALE GENOMIC DNA]</scope>
    <source>
        <strain evidence="4">S2_009_000_R2_76</strain>
    </source>
</reference>
<proteinExistence type="predicted"/>
<dbReference type="InterPro" id="IPR019734">
    <property type="entry name" value="TPR_rpt"/>
</dbReference>
<organism evidence="4 5">
    <name type="scientific">Pseudopedobacter saltans</name>
    <dbReference type="NCBI Taxonomy" id="151895"/>
    <lineage>
        <taxon>Bacteria</taxon>
        <taxon>Pseudomonadati</taxon>
        <taxon>Bacteroidota</taxon>
        <taxon>Sphingobacteriia</taxon>
        <taxon>Sphingobacteriales</taxon>
        <taxon>Sphingobacteriaceae</taxon>
        <taxon>Pseudopedobacter</taxon>
    </lineage>
</organism>